<sequence>MMARRTYLLIYQLVSY</sequence>
<dbReference type="AlphaFoldDB" id="A0A2P2P256"/>
<accession>A0A2P2P256</accession>
<organism evidence="1">
    <name type="scientific">Rhizophora mucronata</name>
    <name type="common">Asiatic mangrove</name>
    <dbReference type="NCBI Taxonomy" id="61149"/>
    <lineage>
        <taxon>Eukaryota</taxon>
        <taxon>Viridiplantae</taxon>
        <taxon>Streptophyta</taxon>
        <taxon>Embryophyta</taxon>
        <taxon>Tracheophyta</taxon>
        <taxon>Spermatophyta</taxon>
        <taxon>Magnoliopsida</taxon>
        <taxon>eudicotyledons</taxon>
        <taxon>Gunneridae</taxon>
        <taxon>Pentapetalae</taxon>
        <taxon>rosids</taxon>
        <taxon>fabids</taxon>
        <taxon>Malpighiales</taxon>
        <taxon>Rhizophoraceae</taxon>
        <taxon>Rhizophora</taxon>
    </lineage>
</organism>
<reference evidence="1" key="1">
    <citation type="submission" date="2018-02" db="EMBL/GenBank/DDBJ databases">
        <title>Rhizophora mucronata_Transcriptome.</title>
        <authorList>
            <person name="Meera S.P."/>
            <person name="Sreeshan A."/>
            <person name="Augustine A."/>
        </authorList>
    </citation>
    <scope>NUCLEOTIDE SEQUENCE</scope>
    <source>
        <tissue evidence="1">Leaf</tissue>
    </source>
</reference>
<protein>
    <submittedName>
        <fullName evidence="1">Uncharacterized protein</fullName>
    </submittedName>
</protein>
<evidence type="ECO:0000313" key="1">
    <source>
        <dbReference type="EMBL" id="MBX48817.1"/>
    </source>
</evidence>
<name>A0A2P2P256_RHIMU</name>
<proteinExistence type="predicted"/>
<dbReference type="EMBL" id="GGEC01068333">
    <property type="protein sequence ID" value="MBX48817.1"/>
    <property type="molecule type" value="Transcribed_RNA"/>
</dbReference>